<dbReference type="GO" id="GO:0042834">
    <property type="term" value="F:peptidoglycan binding"/>
    <property type="evidence" value="ECO:0007669"/>
    <property type="project" value="InterPro"/>
</dbReference>
<feature type="region of interest" description="Disordered" evidence="1">
    <location>
        <begin position="32"/>
        <end position="76"/>
    </location>
</feature>
<dbReference type="Proteomes" id="UP000322822">
    <property type="component" value="Chromosome 1"/>
</dbReference>
<evidence type="ECO:0000313" key="5">
    <source>
        <dbReference type="Proteomes" id="UP000322822"/>
    </source>
</evidence>
<dbReference type="Gene3D" id="3.30.70.1070">
    <property type="entry name" value="Sporulation related repeat"/>
    <property type="match status" value="1"/>
</dbReference>
<dbReference type="InterPro" id="IPR007730">
    <property type="entry name" value="SPOR-like_dom"/>
</dbReference>
<organism evidence="4 5">
    <name type="scientific">Cupriavidus pauculus</name>
    <dbReference type="NCBI Taxonomy" id="82633"/>
    <lineage>
        <taxon>Bacteria</taxon>
        <taxon>Pseudomonadati</taxon>
        <taxon>Pseudomonadota</taxon>
        <taxon>Betaproteobacteria</taxon>
        <taxon>Burkholderiales</taxon>
        <taxon>Burkholderiaceae</taxon>
        <taxon>Cupriavidus</taxon>
    </lineage>
</organism>
<feature type="signal peptide" evidence="2">
    <location>
        <begin position="1"/>
        <end position="29"/>
    </location>
</feature>
<feature type="domain" description="SPOR" evidence="3">
    <location>
        <begin position="126"/>
        <end position="207"/>
    </location>
</feature>
<accession>A0A5P2H510</accession>
<evidence type="ECO:0000256" key="1">
    <source>
        <dbReference type="SAM" id="MobiDB-lite"/>
    </source>
</evidence>
<protein>
    <submittedName>
        <fullName evidence="4">SPOR domain-containing protein</fullName>
    </submittedName>
</protein>
<proteinExistence type="predicted"/>
<gene>
    <name evidence="4" type="ORF">FOB72_14245</name>
</gene>
<dbReference type="EMBL" id="CP044065">
    <property type="protein sequence ID" value="QET03092.1"/>
    <property type="molecule type" value="Genomic_DNA"/>
</dbReference>
<evidence type="ECO:0000259" key="3">
    <source>
        <dbReference type="PROSITE" id="PS51724"/>
    </source>
</evidence>
<dbReference type="SUPFAM" id="SSF110997">
    <property type="entry name" value="Sporulation related repeat"/>
    <property type="match status" value="1"/>
</dbReference>
<keyword evidence="2" id="KW-0732">Signal</keyword>
<sequence>MPNKGLTVSLLILLVLNAMLLAAASGAFGPEPLAGWMESPREPQRLDQQVRRERMEVVPASEPAAKSGSNGAGTTRGSLGVAGVAATRLVAAATGVCLEMGGFTAAGARRATEALGGEVAVEAFEREQQVRWWVHLPAQPTRENADRKLAELRRRNVTDVAVVSTGAPDTQQSFTVSLGLFHERERAERYLEMLRGQGVRTALISDAPRAVSRQWLRVRRVDDTLRARLEEVRQRLGAEDLQACALAS</sequence>
<feature type="compositionally biased region" description="Basic and acidic residues" evidence="1">
    <location>
        <begin position="39"/>
        <end position="56"/>
    </location>
</feature>
<feature type="compositionally biased region" description="Polar residues" evidence="1">
    <location>
        <begin position="67"/>
        <end position="76"/>
    </location>
</feature>
<evidence type="ECO:0000256" key="2">
    <source>
        <dbReference type="SAM" id="SignalP"/>
    </source>
</evidence>
<feature type="chain" id="PRO_5024881976" evidence="2">
    <location>
        <begin position="30"/>
        <end position="248"/>
    </location>
</feature>
<name>A0A5P2H510_9BURK</name>
<dbReference type="RefSeq" id="WP_150373172.1">
    <property type="nucleotide sequence ID" value="NZ_CP044065.1"/>
</dbReference>
<dbReference type="PROSITE" id="PS51724">
    <property type="entry name" value="SPOR"/>
    <property type="match status" value="1"/>
</dbReference>
<reference evidence="4 5" key="1">
    <citation type="submission" date="2019-09" db="EMBL/GenBank/DDBJ databases">
        <title>FDA dAtabase for Regulatory Grade micrObial Sequences (FDA-ARGOS): Supporting development and validation of Infectious Disease Dx tests.</title>
        <authorList>
            <person name="Sciortino C."/>
            <person name="Tallon L."/>
            <person name="Sadzewicz L."/>
            <person name="Vavikolanu K."/>
            <person name="Mehta A."/>
            <person name="Aluvathingal J."/>
            <person name="Nadendla S."/>
            <person name="Nandy P."/>
            <person name="Geyer C."/>
            <person name="Yan Y."/>
            <person name="Sichtig H."/>
        </authorList>
    </citation>
    <scope>NUCLEOTIDE SEQUENCE [LARGE SCALE GENOMIC DNA]</scope>
    <source>
        <strain evidence="4 5">FDAARGOS_664</strain>
    </source>
</reference>
<evidence type="ECO:0000313" key="4">
    <source>
        <dbReference type="EMBL" id="QET03092.1"/>
    </source>
</evidence>
<dbReference type="InterPro" id="IPR036680">
    <property type="entry name" value="SPOR-like_sf"/>
</dbReference>
<dbReference type="OrthoDB" id="9127456at2"/>
<dbReference type="AlphaFoldDB" id="A0A5P2H510"/>
<dbReference type="Pfam" id="PF05036">
    <property type="entry name" value="SPOR"/>
    <property type="match status" value="1"/>
</dbReference>